<evidence type="ECO:0000256" key="5">
    <source>
        <dbReference type="ARBA" id="ARBA00022692"/>
    </source>
</evidence>
<name>G2DA82_9GAMM</name>
<keyword evidence="5" id="KW-0812">Transmembrane</keyword>
<dbReference type="Pfam" id="PF21305">
    <property type="entry name" value="type_II_gspD_N0"/>
    <property type="match status" value="1"/>
</dbReference>
<feature type="domain" description="Type II/III secretion system secretin-like" evidence="13">
    <location>
        <begin position="543"/>
        <end position="708"/>
    </location>
</feature>
<feature type="domain" description="NolW-like" evidence="14">
    <location>
        <begin position="207"/>
        <end position="266"/>
    </location>
</feature>
<evidence type="ECO:0000256" key="1">
    <source>
        <dbReference type="ARBA" id="ARBA00004442"/>
    </source>
</evidence>
<evidence type="ECO:0000259" key="15">
    <source>
        <dbReference type="Pfam" id="PF21305"/>
    </source>
</evidence>
<dbReference type="InterPro" id="IPR049371">
    <property type="entry name" value="GspD-like_N0"/>
</dbReference>
<keyword evidence="17" id="KW-1185">Reference proteome</keyword>
<comment type="similarity">
    <text evidence="2">Belongs to the bacterial secretin family. GSP D subfamily.</text>
</comment>
<dbReference type="Proteomes" id="UP000004491">
    <property type="component" value="Unassembled WGS sequence"/>
</dbReference>
<evidence type="ECO:0000256" key="10">
    <source>
        <dbReference type="RuleBase" id="RU004004"/>
    </source>
</evidence>
<dbReference type="GO" id="GO:0015627">
    <property type="term" value="C:type II protein secretion system complex"/>
    <property type="evidence" value="ECO:0007669"/>
    <property type="project" value="InterPro"/>
</dbReference>
<organism evidence="16 17">
    <name type="scientific">endosymbiont of Riftia pachyptila</name>
    <name type="common">vent Ph05</name>
    <dbReference type="NCBI Taxonomy" id="1048808"/>
    <lineage>
        <taxon>Bacteria</taxon>
        <taxon>Pseudomonadati</taxon>
        <taxon>Pseudomonadota</taxon>
        <taxon>Gammaproteobacteria</taxon>
        <taxon>sulfur-oxidizing symbionts</taxon>
    </lineage>
</organism>
<feature type="region of interest" description="Disordered" evidence="11">
    <location>
        <begin position="48"/>
        <end position="74"/>
    </location>
</feature>
<feature type="compositionally biased region" description="Low complexity" evidence="11">
    <location>
        <begin position="376"/>
        <end position="387"/>
    </location>
</feature>
<dbReference type="InterPro" id="IPR005644">
    <property type="entry name" value="NolW-like"/>
</dbReference>
<accession>G2DA82</accession>
<dbReference type="EMBL" id="AFOC01000008">
    <property type="protein sequence ID" value="EGV52483.1"/>
    <property type="molecule type" value="Genomic_DNA"/>
</dbReference>
<dbReference type="InterPro" id="IPR038591">
    <property type="entry name" value="NolW-like_sf"/>
</dbReference>
<evidence type="ECO:0000256" key="12">
    <source>
        <dbReference type="SAM" id="SignalP"/>
    </source>
</evidence>
<evidence type="ECO:0000256" key="6">
    <source>
        <dbReference type="ARBA" id="ARBA00022729"/>
    </source>
</evidence>
<dbReference type="PRINTS" id="PR00811">
    <property type="entry name" value="BCTERIALGSPD"/>
</dbReference>
<feature type="chain" id="PRO_5003427712" evidence="12">
    <location>
        <begin position="24"/>
        <end position="737"/>
    </location>
</feature>
<feature type="domain" description="NolW-like" evidence="14">
    <location>
        <begin position="274"/>
        <end position="339"/>
    </location>
</feature>
<feature type="region of interest" description="Disordered" evidence="11">
    <location>
        <begin position="372"/>
        <end position="411"/>
    </location>
</feature>
<evidence type="ECO:0000256" key="7">
    <source>
        <dbReference type="ARBA" id="ARBA00022927"/>
    </source>
</evidence>
<dbReference type="PANTHER" id="PTHR30332:SF25">
    <property type="entry name" value="SECRETIN XPSD"/>
    <property type="match status" value="1"/>
</dbReference>
<dbReference type="InterPro" id="IPR013356">
    <property type="entry name" value="T2SS_GspD"/>
</dbReference>
<feature type="domain" description="GspD-like N0" evidence="15">
    <location>
        <begin position="110"/>
        <end position="179"/>
    </location>
</feature>
<keyword evidence="6 12" id="KW-0732">Signal</keyword>
<evidence type="ECO:0000256" key="11">
    <source>
        <dbReference type="SAM" id="MobiDB-lite"/>
    </source>
</evidence>
<dbReference type="PATRIC" id="fig|1048808.3.peg.471"/>
<dbReference type="Pfam" id="PF00263">
    <property type="entry name" value="Secretin"/>
    <property type="match status" value="1"/>
</dbReference>
<evidence type="ECO:0000313" key="17">
    <source>
        <dbReference type="Proteomes" id="UP000004491"/>
    </source>
</evidence>
<dbReference type="NCBIfam" id="TIGR02517">
    <property type="entry name" value="type_II_gspD"/>
    <property type="match status" value="1"/>
</dbReference>
<evidence type="ECO:0000259" key="13">
    <source>
        <dbReference type="Pfam" id="PF00263"/>
    </source>
</evidence>
<keyword evidence="9" id="KW-0998">Cell outer membrane</keyword>
<dbReference type="InterPro" id="IPR050810">
    <property type="entry name" value="Bact_Secretion_Sys_Channel"/>
</dbReference>
<proteinExistence type="inferred from homology"/>
<evidence type="ECO:0000256" key="3">
    <source>
        <dbReference type="ARBA" id="ARBA00022448"/>
    </source>
</evidence>
<dbReference type="PANTHER" id="PTHR30332">
    <property type="entry name" value="PROBABLE GENERAL SECRETION PATHWAY PROTEIN D"/>
    <property type="match status" value="1"/>
</dbReference>
<dbReference type="InterPro" id="IPR004846">
    <property type="entry name" value="T2SS/T3SS_dom"/>
</dbReference>
<dbReference type="AlphaFoldDB" id="G2DA82"/>
<dbReference type="Gene3D" id="3.30.1370.120">
    <property type="match status" value="3"/>
</dbReference>
<evidence type="ECO:0000259" key="14">
    <source>
        <dbReference type="Pfam" id="PF03958"/>
    </source>
</evidence>
<evidence type="ECO:0000313" key="16">
    <source>
        <dbReference type="EMBL" id="EGV52483.1"/>
    </source>
</evidence>
<keyword evidence="3 10" id="KW-0813">Transport</keyword>
<dbReference type="Pfam" id="PF03958">
    <property type="entry name" value="Secretin_N"/>
    <property type="match status" value="3"/>
</dbReference>
<evidence type="ECO:0000256" key="9">
    <source>
        <dbReference type="ARBA" id="ARBA00023237"/>
    </source>
</evidence>
<evidence type="ECO:0000256" key="8">
    <source>
        <dbReference type="ARBA" id="ARBA00023136"/>
    </source>
</evidence>
<keyword evidence="4" id="KW-1134">Transmembrane beta strand</keyword>
<evidence type="ECO:0000256" key="4">
    <source>
        <dbReference type="ARBA" id="ARBA00022452"/>
    </source>
</evidence>
<sequence>MKSIMTNKVVHLFMWSLLLPVLAACTPAAGVKSDPARQEPVVAHGSTQEWMQEESMPESAAVAPTTLPSGRGSEPVQSAKAPFYKVGSGKFLNLSGQGEESGSAGEITLHFDGIELHEVVRIVFEEILKQNYLIDPRVQGVVTMRTYNPVPIDSVMGILESLLQSYGAAMIYDAGLYRIIPLADAAKQSSVPVVGKVGAAGIAGFGTQIVPLRYIAAREMKKILGSVSSAELTFTTNDARNLLLIRGSRFQINQALETVKLFDVDWLKGMSFGLFALEYADAATLVDELNKLLVATDEGPLSGMVRLVPVARLNSVMVITPQPGYLDTIKELVERFDQGGTTSPGQRLYVYRLKYGKADSIAGLLQEIFGGGGGKSAPSSDQASPPAERSNVRSPTQSAITPPPQLTDKPLDPAVQMGAAAMDPAGEPAPGIAGQGEVKIIADQDRNAILVLASARDYKSVEATIRKLDVPPMQVLIEATIAEVSLTNNLSYGVRWFLQGNMGGSDKWQGGLNLPLPSGVSGSGFSLGILNSMDELKLFFNLLNAQSSVKFLSAPQIMVVDNQSASFRVGDQIPIITRSSQSTTNPDAPIVTEVQFRDTGTLLTVTPRVNVGGMVTLEISQEVSKPGSAPAVGGGGNVPIAQRTVDSTVVVNSGQTIILGGLISETSNDTKDGIPILMDLPGVGKMFSNTTKDVARTELIITITPRVVANPMQAKVLTDELRKSLKEASALERSIRH</sequence>
<comment type="subcellular location">
    <subcellularLocation>
        <location evidence="1 10">Cell outer membrane</location>
    </subcellularLocation>
</comment>
<keyword evidence="8" id="KW-0472">Membrane</keyword>
<comment type="caution">
    <text evidence="16">The sequence shown here is derived from an EMBL/GenBank/DDBJ whole genome shotgun (WGS) entry which is preliminary data.</text>
</comment>
<evidence type="ECO:0000256" key="2">
    <source>
        <dbReference type="ARBA" id="ARBA00006980"/>
    </source>
</evidence>
<keyword evidence="7" id="KW-0653">Protein transport</keyword>
<dbReference type="PROSITE" id="PS51257">
    <property type="entry name" value="PROKAR_LIPOPROTEIN"/>
    <property type="match status" value="1"/>
</dbReference>
<dbReference type="InterPro" id="IPR001775">
    <property type="entry name" value="GspD/PilQ"/>
</dbReference>
<feature type="domain" description="NolW-like" evidence="14">
    <location>
        <begin position="350"/>
        <end position="474"/>
    </location>
</feature>
<protein>
    <submittedName>
        <fullName evidence="16">General secretion pathway protein D</fullName>
    </submittedName>
</protein>
<dbReference type="Gene3D" id="3.55.50.30">
    <property type="match status" value="1"/>
</dbReference>
<dbReference type="GO" id="GO:0009279">
    <property type="term" value="C:cell outer membrane"/>
    <property type="evidence" value="ECO:0007669"/>
    <property type="project" value="UniProtKB-SubCell"/>
</dbReference>
<feature type="signal peptide" evidence="12">
    <location>
        <begin position="1"/>
        <end position="23"/>
    </location>
</feature>
<dbReference type="GO" id="GO:0015628">
    <property type="term" value="P:protein secretion by the type II secretion system"/>
    <property type="evidence" value="ECO:0007669"/>
    <property type="project" value="InterPro"/>
</dbReference>
<gene>
    <name evidence="16" type="primary">xpsD</name>
    <name evidence="16" type="ORF">Rifp1Sym_ah00230</name>
</gene>
<reference evidence="16" key="1">
    <citation type="journal article" date="2011" name="ISME J.">
        <title>The endosymbionts of the deep-sea tubeworms Riftia pachyptila and Tevnia jerichonana share an identical physiology as revealed by proteogenomic analyses.</title>
        <authorList>
            <person name="Gardebrecht A."/>
            <person name="Markert S."/>
            <person name="Felbeck H."/>
            <person name="Thuermer A."/>
            <person name="Albrecht D."/>
            <person name="Wollherr A."/>
            <person name="Kabisch J."/>
            <person name="Lehmann R."/>
            <person name="Daniel R."/>
            <person name="Liesegang H."/>
            <person name="Hecker M."/>
            <person name="Sievert S.M."/>
            <person name="Schweder T."/>
        </authorList>
    </citation>
    <scope>NUCLEOTIDE SEQUENCE [LARGE SCALE GENOMIC DNA]</scope>
</reference>